<reference evidence="2" key="1">
    <citation type="submission" date="2023-12" db="EMBL/GenBank/DDBJ databases">
        <title>Novel isolates from deep terrestrial aquifers shed light on the physiology and ecology of the class Limnochordia.</title>
        <authorList>
            <person name="Karnachuk O.V."/>
            <person name="Lukina A.P."/>
            <person name="Avakyan M.R."/>
            <person name="Kadnikov V."/>
            <person name="Begmatov S."/>
            <person name="Beletsky A.V."/>
            <person name="Mardanov A.V."/>
            <person name="Ravin N.V."/>
        </authorList>
    </citation>
    <scope>NUCLEOTIDE SEQUENCE [LARGE SCALE GENOMIC DNA]</scope>
    <source>
        <strain evidence="2">LN</strain>
    </source>
</reference>
<evidence type="ECO:0000313" key="2">
    <source>
        <dbReference type="Proteomes" id="UP001333102"/>
    </source>
</evidence>
<dbReference type="InterPro" id="IPR003718">
    <property type="entry name" value="OsmC/Ohr_fam"/>
</dbReference>
<keyword evidence="2" id="KW-1185">Reference proteome</keyword>
<dbReference type="Gene3D" id="3.30.300.20">
    <property type="match status" value="1"/>
</dbReference>
<dbReference type="InterPro" id="IPR036102">
    <property type="entry name" value="OsmC/Ohrsf"/>
</dbReference>
<name>A0ABZ1BMN8_9FIRM</name>
<evidence type="ECO:0000313" key="1">
    <source>
        <dbReference type="EMBL" id="WRP13949.1"/>
    </source>
</evidence>
<sequence length="152" mass="16439">MAAMDVVVRHVGGMAFVGHGPSQHYLVMDGREPGTEEPQRAPGPMEVLLMALGGCTGMDVVSILRKKRVPFTGVELRIHGERAPEHPRRYTAIRVEYVVTGRDLPRKAVEDAARLSFEKYCSVAASLRGGVELAYEVTLQEPPPSGQGAATS</sequence>
<dbReference type="EMBL" id="CP141614">
    <property type="protein sequence ID" value="WRP13949.1"/>
    <property type="molecule type" value="Genomic_DNA"/>
</dbReference>
<dbReference type="Pfam" id="PF02566">
    <property type="entry name" value="OsmC"/>
    <property type="match status" value="1"/>
</dbReference>
<dbReference type="Gene3D" id="2.20.25.10">
    <property type="match status" value="1"/>
</dbReference>
<dbReference type="Proteomes" id="UP001333102">
    <property type="component" value="Chromosome"/>
</dbReference>
<organism evidence="1 2">
    <name type="scientific">Geochorda subterranea</name>
    <dbReference type="NCBI Taxonomy" id="3109564"/>
    <lineage>
        <taxon>Bacteria</taxon>
        <taxon>Bacillati</taxon>
        <taxon>Bacillota</taxon>
        <taxon>Limnochordia</taxon>
        <taxon>Limnochordales</taxon>
        <taxon>Geochordaceae</taxon>
        <taxon>Geochorda</taxon>
    </lineage>
</organism>
<dbReference type="RefSeq" id="WP_324668220.1">
    <property type="nucleotide sequence ID" value="NZ_CP141614.1"/>
</dbReference>
<dbReference type="PANTHER" id="PTHR34352:SF1">
    <property type="entry name" value="PROTEIN YHFA"/>
    <property type="match status" value="1"/>
</dbReference>
<gene>
    <name evidence="1" type="ORF">VLY81_11010</name>
</gene>
<protein>
    <submittedName>
        <fullName evidence="1">OsmC family protein</fullName>
    </submittedName>
</protein>
<proteinExistence type="predicted"/>
<accession>A0ABZ1BMN8</accession>
<dbReference type="PANTHER" id="PTHR34352">
    <property type="entry name" value="PROTEIN YHFA"/>
    <property type="match status" value="1"/>
</dbReference>
<dbReference type="SUPFAM" id="SSF82784">
    <property type="entry name" value="OsmC-like"/>
    <property type="match status" value="1"/>
</dbReference>
<dbReference type="InterPro" id="IPR015946">
    <property type="entry name" value="KH_dom-like_a/b"/>
</dbReference>